<dbReference type="OrthoDB" id="9778567at2"/>
<dbReference type="KEGG" id="cate:C2869_07150"/>
<gene>
    <name evidence="5" type="ORF">C2869_07150</name>
</gene>
<dbReference type="InterPro" id="IPR010016">
    <property type="entry name" value="PxpB"/>
</dbReference>
<evidence type="ECO:0000313" key="5">
    <source>
        <dbReference type="EMBL" id="AWB66225.1"/>
    </source>
</evidence>
<dbReference type="SUPFAM" id="SSF160467">
    <property type="entry name" value="PH0987 N-terminal domain-like"/>
    <property type="match status" value="1"/>
</dbReference>
<evidence type="ECO:0000256" key="3">
    <source>
        <dbReference type="ARBA" id="ARBA00022840"/>
    </source>
</evidence>
<name>A0A2S0VPS5_9ALTE</name>
<dbReference type="PANTHER" id="PTHR34698:SF2">
    <property type="entry name" value="5-OXOPROLINASE SUBUNIT B"/>
    <property type="match status" value="1"/>
</dbReference>
<accession>A0A2S0VPS5</accession>
<sequence length="244" mass="26720">MLTPPFPIIEVASENAYIVYFSQYSNVTTSASIAQYQARVKQLFGTALIDSIASFTSLLVIYDLSAIQAKQAKAYLDQTTQTLNTLDTQQEFEQAKTLCLPVYYDALYCPDLQAIAEQANLPVEDVIQIHSQSSYRVAAIGFAPGFAYLAEVDKRIAMPRLATPRKWVPQGAVGIADQQTAIYPASSPGGWNIIGLCPTQLFNLQQDPPMPFSIGQLVSFQAINQSEYLALGGELPDINQLNQG</sequence>
<dbReference type="GO" id="GO:0016787">
    <property type="term" value="F:hydrolase activity"/>
    <property type="evidence" value="ECO:0007669"/>
    <property type="project" value="UniProtKB-KW"/>
</dbReference>
<evidence type="ECO:0000313" key="6">
    <source>
        <dbReference type="Proteomes" id="UP000244441"/>
    </source>
</evidence>
<evidence type="ECO:0000256" key="2">
    <source>
        <dbReference type="ARBA" id="ARBA00022801"/>
    </source>
</evidence>
<keyword evidence="3" id="KW-0067">ATP-binding</keyword>
<dbReference type="EMBL" id="CP026604">
    <property type="protein sequence ID" value="AWB66225.1"/>
    <property type="molecule type" value="Genomic_DNA"/>
</dbReference>
<dbReference type="Pfam" id="PF02682">
    <property type="entry name" value="CT_C_D"/>
    <property type="match status" value="1"/>
</dbReference>
<reference evidence="5 6" key="1">
    <citation type="submission" date="2018-01" db="EMBL/GenBank/DDBJ databases">
        <title>Genome sequence of a Cantenovulum-like bacteria.</title>
        <authorList>
            <person name="Tan W.R."/>
            <person name="Lau N.-S."/>
            <person name="Go F."/>
            <person name="Amirul A.-A.A."/>
        </authorList>
    </citation>
    <scope>NUCLEOTIDE SEQUENCE [LARGE SCALE GENOMIC DNA]</scope>
    <source>
        <strain evidence="5 6">CCB-QB4</strain>
    </source>
</reference>
<evidence type="ECO:0000256" key="1">
    <source>
        <dbReference type="ARBA" id="ARBA00022741"/>
    </source>
</evidence>
<dbReference type="Gene3D" id="3.30.1360.40">
    <property type="match status" value="1"/>
</dbReference>
<dbReference type="AlphaFoldDB" id="A0A2S0VPS5"/>
<protein>
    <submittedName>
        <fullName evidence="5">Allophanate hydrolase</fullName>
    </submittedName>
</protein>
<keyword evidence="2 5" id="KW-0378">Hydrolase</keyword>
<dbReference type="GO" id="GO:0005524">
    <property type="term" value="F:ATP binding"/>
    <property type="evidence" value="ECO:0007669"/>
    <property type="project" value="UniProtKB-KW"/>
</dbReference>
<dbReference type="SUPFAM" id="SSF50891">
    <property type="entry name" value="Cyclophilin-like"/>
    <property type="match status" value="1"/>
</dbReference>
<feature type="domain" description="Carboxyltransferase" evidence="4">
    <location>
        <begin position="7"/>
        <end position="212"/>
    </location>
</feature>
<dbReference type="RefSeq" id="WP_108602296.1">
    <property type="nucleotide sequence ID" value="NZ_CP026604.1"/>
</dbReference>
<evidence type="ECO:0000259" key="4">
    <source>
        <dbReference type="SMART" id="SM00796"/>
    </source>
</evidence>
<dbReference type="InterPro" id="IPR003833">
    <property type="entry name" value="CT_C_D"/>
</dbReference>
<dbReference type="SMART" id="SM00796">
    <property type="entry name" value="AHS1"/>
    <property type="match status" value="1"/>
</dbReference>
<proteinExistence type="predicted"/>
<keyword evidence="6" id="KW-1185">Reference proteome</keyword>
<dbReference type="InterPro" id="IPR029000">
    <property type="entry name" value="Cyclophilin-like_dom_sf"/>
</dbReference>
<dbReference type="Gene3D" id="2.40.100.10">
    <property type="entry name" value="Cyclophilin-like"/>
    <property type="match status" value="1"/>
</dbReference>
<organism evidence="5 6">
    <name type="scientific">Saccharobesus litoralis</name>
    <dbReference type="NCBI Taxonomy" id="2172099"/>
    <lineage>
        <taxon>Bacteria</taxon>
        <taxon>Pseudomonadati</taxon>
        <taxon>Pseudomonadota</taxon>
        <taxon>Gammaproteobacteria</taxon>
        <taxon>Alteromonadales</taxon>
        <taxon>Alteromonadaceae</taxon>
        <taxon>Saccharobesus</taxon>
    </lineage>
</organism>
<keyword evidence="1" id="KW-0547">Nucleotide-binding</keyword>
<dbReference type="PANTHER" id="PTHR34698">
    <property type="entry name" value="5-OXOPROLINASE SUBUNIT B"/>
    <property type="match status" value="1"/>
</dbReference>
<dbReference type="Proteomes" id="UP000244441">
    <property type="component" value="Chromosome"/>
</dbReference>